<gene>
    <name evidence="1" type="ORF">V6N11_033281</name>
</gene>
<protein>
    <submittedName>
        <fullName evidence="1">Uncharacterized protein</fullName>
    </submittedName>
</protein>
<dbReference type="EMBL" id="JBBPBN010000049">
    <property type="protein sequence ID" value="KAK8993178.1"/>
    <property type="molecule type" value="Genomic_DNA"/>
</dbReference>
<keyword evidence="2" id="KW-1185">Reference proteome</keyword>
<accession>A0ABR2PXL3</accession>
<reference evidence="1 2" key="1">
    <citation type="journal article" date="2024" name="G3 (Bethesda)">
        <title>Genome assembly of Hibiscus sabdariffa L. provides insights into metabolisms of medicinal natural products.</title>
        <authorList>
            <person name="Kim T."/>
        </authorList>
    </citation>
    <scope>NUCLEOTIDE SEQUENCE [LARGE SCALE GENOMIC DNA]</scope>
    <source>
        <strain evidence="1">TK-2024</strain>
        <tissue evidence="1">Old leaves</tissue>
    </source>
</reference>
<organism evidence="1 2">
    <name type="scientific">Hibiscus sabdariffa</name>
    <name type="common">roselle</name>
    <dbReference type="NCBI Taxonomy" id="183260"/>
    <lineage>
        <taxon>Eukaryota</taxon>
        <taxon>Viridiplantae</taxon>
        <taxon>Streptophyta</taxon>
        <taxon>Embryophyta</taxon>
        <taxon>Tracheophyta</taxon>
        <taxon>Spermatophyta</taxon>
        <taxon>Magnoliopsida</taxon>
        <taxon>eudicotyledons</taxon>
        <taxon>Gunneridae</taxon>
        <taxon>Pentapetalae</taxon>
        <taxon>rosids</taxon>
        <taxon>malvids</taxon>
        <taxon>Malvales</taxon>
        <taxon>Malvaceae</taxon>
        <taxon>Malvoideae</taxon>
        <taxon>Hibiscus</taxon>
    </lineage>
</organism>
<dbReference type="Proteomes" id="UP001396334">
    <property type="component" value="Unassembled WGS sequence"/>
</dbReference>
<proteinExistence type="predicted"/>
<sequence length="170" mass="19356">MDISVFNKRKRVLLEPTEPIMSNKRAFKDDILKKVFEIELGLWKSSGAGLIENEDVVNFIFSSGSSDGPSKIISKIEKQFKGKANGSRRLSAIKQAARAKYVKEIERKFDDETGLIEFGRDPFGKRIINIPTFKSFPSLTLTEIEEFQCEEDAKFSLFANDILKCHSQEK</sequence>
<comment type="caution">
    <text evidence="1">The sequence shown here is derived from an EMBL/GenBank/DDBJ whole genome shotgun (WGS) entry which is preliminary data.</text>
</comment>
<evidence type="ECO:0000313" key="2">
    <source>
        <dbReference type="Proteomes" id="UP001396334"/>
    </source>
</evidence>
<evidence type="ECO:0000313" key="1">
    <source>
        <dbReference type="EMBL" id="KAK8993178.1"/>
    </source>
</evidence>
<name>A0ABR2PXL3_9ROSI</name>